<name>A0AAD9ASN7_9PEZI</name>
<dbReference type="Proteomes" id="UP001243330">
    <property type="component" value="Unassembled WGS sequence"/>
</dbReference>
<dbReference type="EMBL" id="JAQOWY010000048">
    <property type="protein sequence ID" value="KAK1853811.1"/>
    <property type="molecule type" value="Genomic_DNA"/>
</dbReference>
<reference evidence="1" key="1">
    <citation type="submission" date="2023-01" db="EMBL/GenBank/DDBJ databases">
        <title>Colletotrichum chrysophilum M932 genome sequence.</title>
        <authorList>
            <person name="Baroncelli R."/>
        </authorList>
    </citation>
    <scope>NUCLEOTIDE SEQUENCE</scope>
    <source>
        <strain evidence="1">M932</strain>
    </source>
</reference>
<evidence type="ECO:0000313" key="2">
    <source>
        <dbReference type="Proteomes" id="UP001243330"/>
    </source>
</evidence>
<gene>
    <name evidence="1" type="ORF">CCHR01_03574</name>
</gene>
<protein>
    <submittedName>
        <fullName evidence="1">Uncharacterized protein</fullName>
    </submittedName>
</protein>
<evidence type="ECO:0000313" key="1">
    <source>
        <dbReference type="EMBL" id="KAK1853811.1"/>
    </source>
</evidence>
<dbReference type="AlphaFoldDB" id="A0AAD9ASN7"/>
<organism evidence="1 2">
    <name type="scientific">Colletotrichum chrysophilum</name>
    <dbReference type="NCBI Taxonomy" id="1836956"/>
    <lineage>
        <taxon>Eukaryota</taxon>
        <taxon>Fungi</taxon>
        <taxon>Dikarya</taxon>
        <taxon>Ascomycota</taxon>
        <taxon>Pezizomycotina</taxon>
        <taxon>Sordariomycetes</taxon>
        <taxon>Hypocreomycetidae</taxon>
        <taxon>Glomerellales</taxon>
        <taxon>Glomerellaceae</taxon>
        <taxon>Colletotrichum</taxon>
        <taxon>Colletotrichum gloeosporioides species complex</taxon>
    </lineage>
</organism>
<keyword evidence="2" id="KW-1185">Reference proteome</keyword>
<sequence length="65" mass="7618">MRRRQTRISRVDIISHESHVAESIHLRRQKLKSNPGISVSQFLCTVQTRMLRRGHTLSSYSVSRE</sequence>
<accession>A0AAD9ASN7</accession>
<comment type="caution">
    <text evidence="1">The sequence shown here is derived from an EMBL/GenBank/DDBJ whole genome shotgun (WGS) entry which is preliminary data.</text>
</comment>
<proteinExistence type="predicted"/>